<dbReference type="EC" id="2.4.99.12" evidence="2 8"/>
<evidence type="ECO:0000313" key="10">
    <source>
        <dbReference type="EMBL" id="CDF78001.1"/>
    </source>
</evidence>
<feature type="transmembrane region" description="Helical" evidence="8">
    <location>
        <begin position="12"/>
        <end position="29"/>
    </location>
</feature>
<dbReference type="UniPathway" id="UPA00958"/>
<dbReference type="InterPro" id="IPR039901">
    <property type="entry name" value="Kdotransferase"/>
</dbReference>
<dbReference type="RefSeq" id="WP_084817445.1">
    <property type="nucleotide sequence ID" value="NZ_HG315671.1"/>
</dbReference>
<dbReference type="eggNOG" id="COG1519">
    <property type="taxonomic scope" value="Bacteria"/>
</dbReference>
<gene>
    <name evidence="10" type="ORF">BN863_2890</name>
</gene>
<comment type="pathway">
    <text evidence="1 8">Bacterial outer membrane biogenesis; LPS core biosynthesis.</text>
</comment>
<dbReference type="InterPro" id="IPR007507">
    <property type="entry name" value="Glycos_transf_N"/>
</dbReference>
<dbReference type="HOGENOM" id="CLU_036146_2_1_10"/>
<dbReference type="Proteomes" id="UP000016160">
    <property type="component" value="Chromosome"/>
</dbReference>
<proteinExistence type="inferred from homology"/>
<dbReference type="GO" id="GO:0005886">
    <property type="term" value="C:plasma membrane"/>
    <property type="evidence" value="ECO:0007669"/>
    <property type="project" value="UniProtKB-SubCell"/>
</dbReference>
<evidence type="ECO:0000256" key="1">
    <source>
        <dbReference type="ARBA" id="ARBA00004713"/>
    </source>
</evidence>
<dbReference type="PANTHER" id="PTHR42755:SF1">
    <property type="entry name" value="3-DEOXY-D-MANNO-OCTULOSONIC ACID TRANSFERASE, MITOCHONDRIAL-RELATED"/>
    <property type="match status" value="1"/>
</dbReference>
<evidence type="ECO:0000259" key="9">
    <source>
        <dbReference type="Pfam" id="PF04413"/>
    </source>
</evidence>
<feature type="domain" description="3-deoxy-D-manno-octulosonic-acid transferase N-terminal" evidence="9">
    <location>
        <begin position="50"/>
        <end position="219"/>
    </location>
</feature>
<dbReference type="SUPFAM" id="SSF53756">
    <property type="entry name" value="UDP-Glycosyltransferase/glycogen phosphorylase"/>
    <property type="match status" value="1"/>
</dbReference>
<dbReference type="InterPro" id="IPR038107">
    <property type="entry name" value="Glycos_transf_N_sf"/>
</dbReference>
<feature type="active site" description="Proton acceptor" evidence="7">
    <location>
        <position position="73"/>
    </location>
</feature>
<evidence type="ECO:0000256" key="3">
    <source>
        <dbReference type="ARBA" id="ARBA00019077"/>
    </source>
</evidence>
<dbReference type="OrthoDB" id="9789797at2"/>
<keyword evidence="8" id="KW-0472">Membrane</keyword>
<evidence type="ECO:0000256" key="6">
    <source>
        <dbReference type="ARBA" id="ARBA00049183"/>
    </source>
</evidence>
<comment type="subcellular location">
    <subcellularLocation>
        <location evidence="8">Cell membrane</location>
    </subcellularLocation>
</comment>
<name>T2KHU7_FORAG</name>
<dbReference type="GO" id="GO:0043842">
    <property type="term" value="F:Kdo transferase activity"/>
    <property type="evidence" value="ECO:0007669"/>
    <property type="project" value="UniProtKB-EC"/>
</dbReference>
<evidence type="ECO:0000256" key="5">
    <source>
        <dbReference type="ARBA" id="ARBA00031445"/>
    </source>
</evidence>
<dbReference type="AlphaFoldDB" id="T2KHU7"/>
<sequence length="428" mass="48412">MPKKSYFCPKQINLRILYNTGIFLAQYLLQAIGVFNPKIKAGVIGRRETFNKLKKSISATDKTLWFHCASLGEYEQGLPVFSEIKKIYPNHKVILSFFSPSGYDIRKNAPIADCVVYLPLDSKHNAKTLLDLVHPELTVFVKYDIWPNVLNELKRRQGRAILISALFRKEQIFFKPYGGFMKEALFAFEHIFTQNENAKQLLETIGYKAITVSGDTRFDRVSNQLKIDNTLDFIAEFKNNKLCYVAGSTWPEDEKLLVHYINTEAPKDVKFIIAPHNIKANQINQLQSDIKTKTVLFSEKESKDLSQAQVFIIDTIGILTKIYNYADIAYVGGALGTTGLHNTLEPAVFGIPILIGNTYDKFPEAIDMIANQGMFSIKNQSELNEISTKLINNSEFRTKTGAKNAYYINDNEGAIGLITQYLGVNSSK</sequence>
<dbReference type="GO" id="GO:0009245">
    <property type="term" value="P:lipid A biosynthetic process"/>
    <property type="evidence" value="ECO:0007669"/>
    <property type="project" value="TreeGrafter"/>
</dbReference>
<keyword evidence="8" id="KW-0812">Transmembrane</keyword>
<keyword evidence="8" id="KW-1003">Cell membrane</keyword>
<evidence type="ECO:0000313" key="11">
    <source>
        <dbReference type="Proteomes" id="UP000016160"/>
    </source>
</evidence>
<evidence type="ECO:0000256" key="8">
    <source>
        <dbReference type="RuleBase" id="RU365103"/>
    </source>
</evidence>
<dbReference type="GO" id="GO:0009244">
    <property type="term" value="P:lipopolysaccharide core region biosynthetic process"/>
    <property type="evidence" value="ECO:0007669"/>
    <property type="project" value="UniProtKB-UniRule"/>
</dbReference>
<dbReference type="EMBL" id="HG315671">
    <property type="protein sequence ID" value="CDF78001.1"/>
    <property type="molecule type" value="Genomic_DNA"/>
</dbReference>
<protein>
    <recommendedName>
        <fullName evidence="3 8">3-deoxy-D-manno-octulosonic acid transferase</fullName>
        <shortName evidence="8">Kdo transferase</shortName>
        <ecNumber evidence="2 8">2.4.99.12</ecNumber>
    </recommendedName>
    <alternativeName>
        <fullName evidence="5 8">Lipid IV(A) 3-deoxy-D-manno-octulosonic acid transferase</fullName>
    </alternativeName>
</protein>
<comment type="function">
    <text evidence="8">Involved in lipopolysaccharide (LPS) biosynthesis. Catalyzes the transfer of 3-deoxy-D-manno-octulosonate (Kdo) residue(s) from CMP-Kdo to lipid IV(A), the tetraacyldisaccharide-1,4'-bisphosphate precursor of lipid A.</text>
</comment>
<accession>T2KHU7</accession>
<dbReference type="PATRIC" id="fig|1347342.6.peg.293"/>
<comment type="similarity">
    <text evidence="8">Belongs to the glycosyltransferase group 1 family.</text>
</comment>
<reference evidence="10 11" key="1">
    <citation type="journal article" date="2013" name="Appl. Environ. Microbiol.">
        <title>The genome of the alga-associated marine flavobacterium Formosa agariphila KMM 3901T reveals a broad potential for degradation of algal polysaccharides.</title>
        <authorList>
            <person name="Mann A.J."/>
            <person name="Hahnke R.L."/>
            <person name="Huang S."/>
            <person name="Werner J."/>
            <person name="Xing P."/>
            <person name="Barbeyron T."/>
            <person name="Huettel B."/>
            <person name="Stueber K."/>
            <person name="Reinhardt R."/>
            <person name="Harder J."/>
            <person name="Gloeckner F.O."/>
            <person name="Amann R.I."/>
            <person name="Teeling H."/>
        </authorList>
    </citation>
    <scope>NUCLEOTIDE SEQUENCE [LARGE SCALE GENOMIC DNA]</scope>
    <source>
        <strain evidence="11">DSM 15362 / KCTC 12365 / LMG 23005 / KMM 3901</strain>
    </source>
</reference>
<dbReference type="Gene3D" id="3.40.50.11720">
    <property type="entry name" value="3-Deoxy-D-manno-octulosonic-acid transferase, N-terminal domain"/>
    <property type="match status" value="1"/>
</dbReference>
<dbReference type="Gene3D" id="3.40.50.2000">
    <property type="entry name" value="Glycogen Phosphorylase B"/>
    <property type="match status" value="1"/>
</dbReference>
<comment type="catalytic activity">
    <reaction evidence="6 8">
        <text>lipid IVA (E. coli) + CMP-3-deoxy-beta-D-manno-octulosonate = alpha-Kdo-(2-&gt;6)-lipid IVA (E. coli) + CMP + H(+)</text>
        <dbReference type="Rhea" id="RHEA:28066"/>
        <dbReference type="ChEBI" id="CHEBI:15378"/>
        <dbReference type="ChEBI" id="CHEBI:58603"/>
        <dbReference type="ChEBI" id="CHEBI:60364"/>
        <dbReference type="ChEBI" id="CHEBI:60377"/>
        <dbReference type="ChEBI" id="CHEBI:85987"/>
        <dbReference type="EC" id="2.4.99.12"/>
    </reaction>
</comment>
<dbReference type="STRING" id="1347342.BN863_2890"/>
<dbReference type="Pfam" id="PF04413">
    <property type="entry name" value="Glycos_transf_N"/>
    <property type="match status" value="1"/>
</dbReference>
<keyword evidence="4 8" id="KW-0808">Transferase</keyword>
<evidence type="ECO:0000256" key="2">
    <source>
        <dbReference type="ARBA" id="ARBA00012621"/>
    </source>
</evidence>
<evidence type="ECO:0000256" key="7">
    <source>
        <dbReference type="PIRSR" id="PIRSR639901-1"/>
    </source>
</evidence>
<dbReference type="PANTHER" id="PTHR42755">
    <property type="entry name" value="3-DEOXY-MANNO-OCTULOSONATE CYTIDYLYLTRANSFERASE"/>
    <property type="match status" value="1"/>
</dbReference>
<keyword evidence="11" id="KW-1185">Reference proteome</keyword>
<organism evidence="10 11">
    <name type="scientific">Formosa agariphila (strain DSM 15362 / KCTC 12365 / LMG 23005 / KMM 3901 / M-2Alg 35-1)</name>
    <dbReference type="NCBI Taxonomy" id="1347342"/>
    <lineage>
        <taxon>Bacteria</taxon>
        <taxon>Pseudomonadati</taxon>
        <taxon>Bacteroidota</taxon>
        <taxon>Flavobacteriia</taxon>
        <taxon>Flavobacteriales</taxon>
        <taxon>Flavobacteriaceae</taxon>
        <taxon>Formosa</taxon>
    </lineage>
</organism>
<evidence type="ECO:0000256" key="4">
    <source>
        <dbReference type="ARBA" id="ARBA00022679"/>
    </source>
</evidence>
<keyword evidence="8" id="KW-1133">Transmembrane helix</keyword>
<keyword evidence="8" id="KW-0448">Lipopolysaccharide biosynthesis</keyword>